<comment type="caution">
    <text evidence="2">The sequence shown here is derived from an EMBL/GenBank/DDBJ whole genome shotgun (WGS) entry which is preliminary data.</text>
</comment>
<proteinExistence type="predicted"/>
<dbReference type="Proteomes" id="UP000288805">
    <property type="component" value="Unassembled WGS sequence"/>
</dbReference>
<protein>
    <submittedName>
        <fullName evidence="2">Uncharacterized protein</fullName>
    </submittedName>
</protein>
<dbReference type="AlphaFoldDB" id="A0A438CD62"/>
<evidence type="ECO:0000256" key="1">
    <source>
        <dbReference type="SAM" id="MobiDB-lite"/>
    </source>
</evidence>
<dbReference type="EMBL" id="QGNW01002309">
    <property type="protein sequence ID" value="RVW21171.1"/>
    <property type="molecule type" value="Genomic_DNA"/>
</dbReference>
<evidence type="ECO:0000313" key="3">
    <source>
        <dbReference type="Proteomes" id="UP000288805"/>
    </source>
</evidence>
<reference evidence="2 3" key="1">
    <citation type="journal article" date="2018" name="PLoS Genet.">
        <title>Population sequencing reveals clonal diversity and ancestral inbreeding in the grapevine cultivar Chardonnay.</title>
        <authorList>
            <person name="Roach M.J."/>
            <person name="Johnson D.L."/>
            <person name="Bohlmann J."/>
            <person name="van Vuuren H.J."/>
            <person name="Jones S.J."/>
            <person name="Pretorius I.S."/>
            <person name="Schmidt S.A."/>
            <person name="Borneman A.R."/>
        </authorList>
    </citation>
    <scope>NUCLEOTIDE SEQUENCE [LARGE SCALE GENOMIC DNA]</scope>
    <source>
        <strain evidence="3">cv. Chardonnay</strain>
        <tissue evidence="2">Leaf</tissue>
    </source>
</reference>
<accession>A0A438CD62</accession>
<feature type="region of interest" description="Disordered" evidence="1">
    <location>
        <begin position="1"/>
        <end position="60"/>
    </location>
</feature>
<evidence type="ECO:0000313" key="2">
    <source>
        <dbReference type="EMBL" id="RVW21171.1"/>
    </source>
</evidence>
<organism evidence="2 3">
    <name type="scientific">Vitis vinifera</name>
    <name type="common">Grape</name>
    <dbReference type="NCBI Taxonomy" id="29760"/>
    <lineage>
        <taxon>Eukaryota</taxon>
        <taxon>Viridiplantae</taxon>
        <taxon>Streptophyta</taxon>
        <taxon>Embryophyta</taxon>
        <taxon>Tracheophyta</taxon>
        <taxon>Spermatophyta</taxon>
        <taxon>Magnoliopsida</taxon>
        <taxon>eudicotyledons</taxon>
        <taxon>Gunneridae</taxon>
        <taxon>Pentapetalae</taxon>
        <taxon>rosids</taxon>
        <taxon>Vitales</taxon>
        <taxon>Vitaceae</taxon>
        <taxon>Viteae</taxon>
        <taxon>Vitis</taxon>
    </lineage>
</organism>
<sequence length="98" mass="10624">MCLPQGAWSHNGRMQVPPLFGRKAHKSGTLKTIPPLRCRRGRNLGGSNAKRGMSIKGERIGEQRIGGDILEKGNFAGEKNKRSVASSELRAWGKASAL</sequence>
<name>A0A438CD62_VITVI</name>
<gene>
    <name evidence="2" type="ORF">CK203_105319</name>
</gene>